<keyword evidence="5" id="KW-1185">Reference proteome</keyword>
<protein>
    <submittedName>
        <fullName evidence="4">Transcriptional regulator, TetR family</fullName>
    </submittedName>
</protein>
<dbReference type="InterPro" id="IPR041583">
    <property type="entry name" value="TetR_C_31"/>
</dbReference>
<name>A0A1M4ZHB8_STRHI</name>
<keyword evidence="1 2" id="KW-0238">DNA-binding</keyword>
<dbReference type="SUPFAM" id="SSF46689">
    <property type="entry name" value="Homeodomain-like"/>
    <property type="match status" value="1"/>
</dbReference>
<accession>A0A1M4ZHB8</accession>
<proteinExistence type="predicted"/>
<gene>
    <name evidence="4" type="ORF">SAMN05444320_102739</name>
</gene>
<dbReference type="AlphaFoldDB" id="A0A1M4ZHB8"/>
<dbReference type="RefSeq" id="WP_073480907.1">
    <property type="nucleotide sequence ID" value="NZ_FQVN01000002.1"/>
</dbReference>
<dbReference type="Gene3D" id="1.10.357.10">
    <property type="entry name" value="Tetracycline Repressor, domain 2"/>
    <property type="match status" value="1"/>
</dbReference>
<dbReference type="PROSITE" id="PS50977">
    <property type="entry name" value="HTH_TETR_2"/>
    <property type="match status" value="1"/>
</dbReference>
<dbReference type="PANTHER" id="PTHR30055:SF231">
    <property type="entry name" value="TRANSCRIPTIONAL REGULATORY PROTEIN (PROBABLY DEOR-FAMILY)-RELATED"/>
    <property type="match status" value="1"/>
</dbReference>
<evidence type="ECO:0000259" key="3">
    <source>
        <dbReference type="PROSITE" id="PS50977"/>
    </source>
</evidence>
<evidence type="ECO:0000313" key="4">
    <source>
        <dbReference type="EMBL" id="SHF17434.1"/>
    </source>
</evidence>
<feature type="domain" description="HTH tetR-type" evidence="3">
    <location>
        <begin position="19"/>
        <end position="79"/>
    </location>
</feature>
<dbReference type="Pfam" id="PF17940">
    <property type="entry name" value="TetR_C_31"/>
    <property type="match status" value="1"/>
</dbReference>
<feature type="DNA-binding region" description="H-T-H motif" evidence="2">
    <location>
        <begin position="42"/>
        <end position="61"/>
    </location>
</feature>
<dbReference type="EMBL" id="FQVN01000002">
    <property type="protein sequence ID" value="SHF17434.1"/>
    <property type="molecule type" value="Genomic_DNA"/>
</dbReference>
<dbReference type="OrthoDB" id="6929199at2"/>
<dbReference type="InterPro" id="IPR050109">
    <property type="entry name" value="HTH-type_TetR-like_transc_reg"/>
</dbReference>
<dbReference type="GO" id="GO:0000976">
    <property type="term" value="F:transcription cis-regulatory region binding"/>
    <property type="evidence" value="ECO:0007669"/>
    <property type="project" value="TreeGrafter"/>
</dbReference>
<dbReference type="InterPro" id="IPR009057">
    <property type="entry name" value="Homeodomain-like_sf"/>
</dbReference>
<evidence type="ECO:0000256" key="2">
    <source>
        <dbReference type="PROSITE-ProRule" id="PRU00335"/>
    </source>
</evidence>
<dbReference type="GO" id="GO:0003700">
    <property type="term" value="F:DNA-binding transcription factor activity"/>
    <property type="evidence" value="ECO:0007669"/>
    <property type="project" value="TreeGrafter"/>
</dbReference>
<sequence length="197" mass="21772">MTNEVTNEVTTDGRRLKGERRRRDLIEATLRVVAREGVAGVSHRTVAREAGVPATAAAYYFHGIDDLLTAALSICMDEDADRLRAIAAAADGTPRGLRALAELMGEIVTPQPSRLLAEYELFLLAARAPELRKPVRRWMDGLVEFARCYVDSPVRVQAFVGAFDGLLLQAMLVDQPPTVDEFEAVLRDLLLPKQESR</sequence>
<organism evidence="4 5">
    <name type="scientific">Streptoalloteichus hindustanus</name>
    <dbReference type="NCBI Taxonomy" id="2017"/>
    <lineage>
        <taxon>Bacteria</taxon>
        <taxon>Bacillati</taxon>
        <taxon>Actinomycetota</taxon>
        <taxon>Actinomycetes</taxon>
        <taxon>Pseudonocardiales</taxon>
        <taxon>Pseudonocardiaceae</taxon>
        <taxon>Streptoalloteichus</taxon>
    </lineage>
</organism>
<evidence type="ECO:0000256" key="1">
    <source>
        <dbReference type="ARBA" id="ARBA00023125"/>
    </source>
</evidence>
<evidence type="ECO:0000313" key="5">
    <source>
        <dbReference type="Proteomes" id="UP000184501"/>
    </source>
</evidence>
<dbReference type="InterPro" id="IPR001647">
    <property type="entry name" value="HTH_TetR"/>
</dbReference>
<dbReference type="PANTHER" id="PTHR30055">
    <property type="entry name" value="HTH-TYPE TRANSCRIPTIONAL REGULATOR RUTR"/>
    <property type="match status" value="1"/>
</dbReference>
<reference evidence="4 5" key="1">
    <citation type="submission" date="2016-11" db="EMBL/GenBank/DDBJ databases">
        <authorList>
            <person name="Jaros S."/>
            <person name="Januszkiewicz K."/>
            <person name="Wedrychowicz H."/>
        </authorList>
    </citation>
    <scope>NUCLEOTIDE SEQUENCE [LARGE SCALE GENOMIC DNA]</scope>
    <source>
        <strain evidence="4 5">DSM 44523</strain>
    </source>
</reference>
<dbReference type="Proteomes" id="UP000184501">
    <property type="component" value="Unassembled WGS sequence"/>
</dbReference>
<dbReference type="Pfam" id="PF00440">
    <property type="entry name" value="TetR_N"/>
    <property type="match status" value="1"/>
</dbReference>
<dbReference type="STRING" id="2017.SAMN05444320_102739"/>